<accession>A0ABS2MUM0</accession>
<gene>
    <name evidence="2" type="ORF">JOC49_002620</name>
</gene>
<comment type="caution">
    <text evidence="2">The sequence shown here is derived from an EMBL/GenBank/DDBJ whole genome shotgun (WGS) entry which is preliminary data.</text>
</comment>
<keyword evidence="1" id="KW-0472">Membrane</keyword>
<feature type="transmembrane region" description="Helical" evidence="1">
    <location>
        <begin position="110"/>
        <end position="126"/>
    </location>
</feature>
<evidence type="ECO:0000256" key="1">
    <source>
        <dbReference type="SAM" id="Phobius"/>
    </source>
</evidence>
<evidence type="ECO:0000313" key="3">
    <source>
        <dbReference type="Proteomes" id="UP000767854"/>
    </source>
</evidence>
<feature type="transmembrane region" description="Helical" evidence="1">
    <location>
        <begin position="12"/>
        <end position="32"/>
    </location>
</feature>
<keyword evidence="1" id="KW-1133">Transmembrane helix</keyword>
<protein>
    <submittedName>
        <fullName evidence="2">Uncharacterized protein</fullName>
    </submittedName>
</protein>
<organism evidence="2 3">
    <name type="scientific">Fusibacter tunisiensis</name>
    <dbReference type="NCBI Taxonomy" id="1008308"/>
    <lineage>
        <taxon>Bacteria</taxon>
        <taxon>Bacillati</taxon>
        <taxon>Bacillota</taxon>
        <taxon>Clostridia</taxon>
        <taxon>Eubacteriales</taxon>
        <taxon>Eubacteriales Family XII. Incertae Sedis</taxon>
        <taxon>Fusibacter</taxon>
    </lineage>
</organism>
<keyword evidence="3" id="KW-1185">Reference proteome</keyword>
<feature type="transmembrane region" description="Helical" evidence="1">
    <location>
        <begin position="44"/>
        <end position="68"/>
    </location>
</feature>
<keyword evidence="1" id="KW-0812">Transmembrane</keyword>
<evidence type="ECO:0000313" key="2">
    <source>
        <dbReference type="EMBL" id="MBM7563045.1"/>
    </source>
</evidence>
<name>A0ABS2MUM0_9FIRM</name>
<dbReference type="RefSeq" id="WP_204665467.1">
    <property type="nucleotide sequence ID" value="NZ_JAFBDT010000057.1"/>
</dbReference>
<sequence>MRNKDKIMNIIIKVMMFISSYFPLYIMLFILYSKKIKKEIYERSIPWIIFAAFLALLILISISTLILLKSGSGRRKKDIVDLERPDDTVLSYIMTYVIPLIANEDSSTEVYIVNILLFILIGYIYLRLNLIYLNPLWAIFGHIVYRDANKDMVITNLSREALKNKESLYGYYLSNDIFVAHKKDNIDY</sequence>
<proteinExistence type="predicted"/>
<dbReference type="EMBL" id="JAFBDT010000057">
    <property type="protein sequence ID" value="MBM7563045.1"/>
    <property type="molecule type" value="Genomic_DNA"/>
</dbReference>
<dbReference type="Proteomes" id="UP000767854">
    <property type="component" value="Unassembled WGS sequence"/>
</dbReference>
<reference evidence="2 3" key="1">
    <citation type="submission" date="2021-01" db="EMBL/GenBank/DDBJ databases">
        <title>Genomic Encyclopedia of Type Strains, Phase IV (KMG-IV): sequencing the most valuable type-strain genomes for metagenomic binning, comparative biology and taxonomic classification.</title>
        <authorList>
            <person name="Goeker M."/>
        </authorList>
    </citation>
    <scope>NUCLEOTIDE SEQUENCE [LARGE SCALE GENOMIC DNA]</scope>
    <source>
        <strain evidence="2 3">DSM 24436</strain>
    </source>
</reference>